<dbReference type="AlphaFoldDB" id="A0A6A5JZK6"/>
<feature type="chain" id="PRO_5025550633" description="Secreted protein" evidence="1">
    <location>
        <begin position="17"/>
        <end position="73"/>
    </location>
</feature>
<dbReference type="Proteomes" id="UP000800040">
    <property type="component" value="Unassembled WGS sequence"/>
</dbReference>
<evidence type="ECO:0000256" key="1">
    <source>
        <dbReference type="SAM" id="SignalP"/>
    </source>
</evidence>
<feature type="signal peptide" evidence="1">
    <location>
        <begin position="1"/>
        <end position="16"/>
    </location>
</feature>
<keyword evidence="3" id="KW-1185">Reference proteome</keyword>
<name>A0A6A5JZK6_9PLEO</name>
<evidence type="ECO:0008006" key="4">
    <source>
        <dbReference type="Google" id="ProtNLM"/>
    </source>
</evidence>
<reference evidence="2" key="1">
    <citation type="submission" date="2020-01" db="EMBL/GenBank/DDBJ databases">
        <authorList>
            <consortium name="DOE Joint Genome Institute"/>
            <person name="Haridas S."/>
            <person name="Albert R."/>
            <person name="Binder M."/>
            <person name="Bloem J."/>
            <person name="Labutti K."/>
            <person name="Salamov A."/>
            <person name="Andreopoulos B."/>
            <person name="Baker S.E."/>
            <person name="Barry K."/>
            <person name="Bills G."/>
            <person name="Bluhm B.H."/>
            <person name="Cannon C."/>
            <person name="Castanera R."/>
            <person name="Culley D.E."/>
            <person name="Daum C."/>
            <person name="Ezra D."/>
            <person name="Gonzalez J.B."/>
            <person name="Henrissat B."/>
            <person name="Kuo A."/>
            <person name="Liang C."/>
            <person name="Lipzen A."/>
            <person name="Lutzoni F."/>
            <person name="Magnuson J."/>
            <person name="Mondo S."/>
            <person name="Nolan M."/>
            <person name="Ohm R."/>
            <person name="Pangilinan J."/>
            <person name="Park H.-J."/>
            <person name="Ramirez L."/>
            <person name="Alfaro M."/>
            <person name="Sun H."/>
            <person name="Tritt A."/>
            <person name="Yoshinaga Y."/>
            <person name="Zwiers L.-H."/>
            <person name="Turgeon B.G."/>
            <person name="Goodwin S.B."/>
            <person name="Spatafora J.W."/>
            <person name="Crous P.W."/>
            <person name="Grigoriev I.V."/>
        </authorList>
    </citation>
    <scope>NUCLEOTIDE SEQUENCE</scope>
    <source>
        <strain evidence="2">P77</strain>
    </source>
</reference>
<proteinExistence type="predicted"/>
<accession>A0A6A5JZK6</accession>
<dbReference type="EMBL" id="ML975417">
    <property type="protein sequence ID" value="KAF1829949.1"/>
    <property type="molecule type" value="Genomic_DNA"/>
</dbReference>
<sequence>MVVFSMSSLLCRGSSAELIFLAAQRWRRADSRYSLTRYDIHSARMIPSRVVLHATKPQAVVAAVMMNHQKIVL</sequence>
<keyword evidence="1" id="KW-0732">Signal</keyword>
<evidence type="ECO:0000313" key="2">
    <source>
        <dbReference type="EMBL" id="KAF1829949.1"/>
    </source>
</evidence>
<gene>
    <name evidence="2" type="ORF">BDW02DRAFT_125600</name>
</gene>
<evidence type="ECO:0000313" key="3">
    <source>
        <dbReference type="Proteomes" id="UP000800040"/>
    </source>
</evidence>
<protein>
    <recommendedName>
        <fullName evidence="4">Secreted protein</fullName>
    </recommendedName>
</protein>
<organism evidence="2 3">
    <name type="scientific">Decorospora gaudefroyi</name>
    <dbReference type="NCBI Taxonomy" id="184978"/>
    <lineage>
        <taxon>Eukaryota</taxon>
        <taxon>Fungi</taxon>
        <taxon>Dikarya</taxon>
        <taxon>Ascomycota</taxon>
        <taxon>Pezizomycotina</taxon>
        <taxon>Dothideomycetes</taxon>
        <taxon>Pleosporomycetidae</taxon>
        <taxon>Pleosporales</taxon>
        <taxon>Pleosporineae</taxon>
        <taxon>Pleosporaceae</taxon>
        <taxon>Decorospora</taxon>
    </lineage>
</organism>